<dbReference type="InterPro" id="IPR036116">
    <property type="entry name" value="FN3_sf"/>
</dbReference>
<keyword evidence="4" id="KW-1185">Reference proteome</keyword>
<dbReference type="InterPro" id="IPR012334">
    <property type="entry name" value="Pectin_lyas_fold"/>
</dbReference>
<evidence type="ECO:0000313" key="3">
    <source>
        <dbReference type="EMBL" id="SFM06021.1"/>
    </source>
</evidence>
<dbReference type="RefSeq" id="WP_174900517.1">
    <property type="nucleotide sequence ID" value="NZ_FOTW01000011.1"/>
</dbReference>
<dbReference type="InterPro" id="IPR003961">
    <property type="entry name" value="FN3_dom"/>
</dbReference>
<dbReference type="SUPFAM" id="SSF51126">
    <property type="entry name" value="Pectin lyase-like"/>
    <property type="match status" value="1"/>
</dbReference>
<name>A0A1I4MRS1_9BURK</name>
<dbReference type="Proteomes" id="UP000199470">
    <property type="component" value="Unassembled WGS sequence"/>
</dbReference>
<evidence type="ECO:0000259" key="2">
    <source>
        <dbReference type="PROSITE" id="PS50853"/>
    </source>
</evidence>
<organism evidence="3 4">
    <name type="scientific">Rugamonas rubra</name>
    <dbReference type="NCBI Taxonomy" id="758825"/>
    <lineage>
        <taxon>Bacteria</taxon>
        <taxon>Pseudomonadati</taxon>
        <taxon>Pseudomonadota</taxon>
        <taxon>Betaproteobacteria</taxon>
        <taxon>Burkholderiales</taxon>
        <taxon>Oxalobacteraceae</taxon>
        <taxon>Telluria group</taxon>
        <taxon>Rugamonas</taxon>
    </lineage>
</organism>
<evidence type="ECO:0000313" key="4">
    <source>
        <dbReference type="Proteomes" id="UP000199470"/>
    </source>
</evidence>
<proteinExistence type="predicted"/>
<evidence type="ECO:0000256" key="1">
    <source>
        <dbReference type="SAM" id="SignalP"/>
    </source>
</evidence>
<dbReference type="CDD" id="cd00063">
    <property type="entry name" value="FN3"/>
    <property type="match status" value="1"/>
</dbReference>
<dbReference type="STRING" id="758825.SAMN02982985_02591"/>
<gene>
    <name evidence="3" type="ORF">SAMN02982985_02591</name>
</gene>
<dbReference type="Gene3D" id="2.60.40.10">
    <property type="entry name" value="Immunoglobulins"/>
    <property type="match status" value="1"/>
</dbReference>
<dbReference type="InterPro" id="IPR006626">
    <property type="entry name" value="PbH1"/>
</dbReference>
<dbReference type="InterPro" id="IPR013783">
    <property type="entry name" value="Ig-like_fold"/>
</dbReference>
<dbReference type="EMBL" id="FOTW01000011">
    <property type="protein sequence ID" value="SFM06021.1"/>
    <property type="molecule type" value="Genomic_DNA"/>
</dbReference>
<dbReference type="SUPFAM" id="SSF49265">
    <property type="entry name" value="Fibronectin type III"/>
    <property type="match status" value="1"/>
</dbReference>
<reference evidence="3 4" key="1">
    <citation type="submission" date="2016-10" db="EMBL/GenBank/DDBJ databases">
        <authorList>
            <person name="de Groot N.N."/>
        </authorList>
    </citation>
    <scope>NUCLEOTIDE SEQUENCE [LARGE SCALE GENOMIC DNA]</scope>
    <source>
        <strain evidence="3 4">ATCC 43154</strain>
    </source>
</reference>
<feature type="signal peptide" evidence="1">
    <location>
        <begin position="1"/>
        <end position="25"/>
    </location>
</feature>
<sequence length="640" mass="69345">MKRTPWLPELAAGLLLATLAVAAQAQSPVFNADNKLVPSPEYPDRGDDLLSYEPNLAFRLGRPTFGAGLSTVPTYQSISVYWAPPDGAEGNTATVHYRAQGQQEWKEGLALWFDPRNKEYRGSLTMLKAGTSYEVQVQLQSGTTESKNETTWSDNYPIGETRIMKGGVKTLELVDSGRPDAYVLYVPEPGSQIDMGVPNLLMGNGNNCITVKASYVIVRGFTLKNCQRQGIAIMAPSHDVVIEENDISGFGGGILNSNQEAPIAGPTNKIVTGREYDAGIYCYSYVNALDQRASRITIQRNRIYEPRYGSQDWGPAPVTHPNSAQAIMFGKCGTNNVIRYNEIRSVAGHYFNDGIGGESNFTFEGFPFADSDIYGNNISGVYDDAIESEGGNRNVRIWGNYLHRTYMGIAMAAVAQGPLYVFRNVLGDTVGMANPNAANQDTASHGNFFKIGSKTEKVNGGRIYLFHNTNLQPRPPAGTGLTYNVGTGGAIGMAGGATCNVVSRNNVISAATKWWTVVQLNEECGKNDIDYDVYWGRLIDGVEAHGTYAEPIFNATLDPVLVRADLHDATGPRTSGQVFKATVDVAAIGDFTLRAGSLGRGKAQRLPNFNDEYATPDAGAHQSGTGKMEFGVDAYRTPKP</sequence>
<feature type="chain" id="PRO_5011481857" evidence="1">
    <location>
        <begin position="26"/>
        <end position="640"/>
    </location>
</feature>
<feature type="domain" description="Fibronectin type-III" evidence="2">
    <location>
        <begin position="62"/>
        <end position="161"/>
    </location>
</feature>
<accession>A0A1I4MRS1</accession>
<dbReference type="PROSITE" id="PS50853">
    <property type="entry name" value="FN3"/>
    <property type="match status" value="1"/>
</dbReference>
<keyword evidence="1" id="KW-0732">Signal</keyword>
<dbReference type="Gene3D" id="2.160.20.10">
    <property type="entry name" value="Single-stranded right-handed beta-helix, Pectin lyase-like"/>
    <property type="match status" value="1"/>
</dbReference>
<dbReference type="AlphaFoldDB" id="A0A1I4MRS1"/>
<protein>
    <submittedName>
        <fullName evidence="3">Fibronectin type III domain-containing protein</fullName>
    </submittedName>
</protein>
<dbReference type="SMART" id="SM00710">
    <property type="entry name" value="PbH1"/>
    <property type="match status" value="6"/>
</dbReference>
<dbReference type="InterPro" id="IPR011050">
    <property type="entry name" value="Pectin_lyase_fold/virulence"/>
</dbReference>